<evidence type="ECO:0000313" key="1">
    <source>
        <dbReference type="EMBL" id="MBX52606.1"/>
    </source>
</evidence>
<dbReference type="AlphaFoldDB" id="A0A2P2PD07"/>
<name>A0A2P2PD07_RHIMU</name>
<protein>
    <submittedName>
        <fullName evidence="1">Uncharacterized protein</fullName>
    </submittedName>
</protein>
<organism evidence="1">
    <name type="scientific">Rhizophora mucronata</name>
    <name type="common">Asiatic mangrove</name>
    <dbReference type="NCBI Taxonomy" id="61149"/>
    <lineage>
        <taxon>Eukaryota</taxon>
        <taxon>Viridiplantae</taxon>
        <taxon>Streptophyta</taxon>
        <taxon>Embryophyta</taxon>
        <taxon>Tracheophyta</taxon>
        <taxon>Spermatophyta</taxon>
        <taxon>Magnoliopsida</taxon>
        <taxon>eudicotyledons</taxon>
        <taxon>Gunneridae</taxon>
        <taxon>Pentapetalae</taxon>
        <taxon>rosids</taxon>
        <taxon>fabids</taxon>
        <taxon>Malpighiales</taxon>
        <taxon>Rhizophoraceae</taxon>
        <taxon>Rhizophora</taxon>
    </lineage>
</organism>
<sequence length="36" mass="4164">MVRALNCEKTMLNSNFRGQKCLPMSTFSSVRNFPVR</sequence>
<accession>A0A2P2PD07</accession>
<proteinExistence type="predicted"/>
<dbReference type="EMBL" id="GGEC01072122">
    <property type="protein sequence ID" value="MBX52606.1"/>
    <property type="molecule type" value="Transcribed_RNA"/>
</dbReference>
<reference evidence="1" key="1">
    <citation type="submission" date="2018-02" db="EMBL/GenBank/DDBJ databases">
        <title>Rhizophora mucronata_Transcriptome.</title>
        <authorList>
            <person name="Meera S.P."/>
            <person name="Sreeshan A."/>
            <person name="Augustine A."/>
        </authorList>
    </citation>
    <scope>NUCLEOTIDE SEQUENCE</scope>
    <source>
        <tissue evidence="1">Leaf</tissue>
    </source>
</reference>